<dbReference type="Proteomes" id="UP001159363">
    <property type="component" value="Chromosome 4"/>
</dbReference>
<name>A0ABQ9HDG2_9NEOP</name>
<protein>
    <submittedName>
        <fullName evidence="2">Uncharacterized protein</fullName>
    </submittedName>
</protein>
<evidence type="ECO:0000313" key="2">
    <source>
        <dbReference type="EMBL" id="KAJ8882326.1"/>
    </source>
</evidence>
<feature type="compositionally biased region" description="Basic and acidic residues" evidence="1">
    <location>
        <begin position="52"/>
        <end position="79"/>
    </location>
</feature>
<reference evidence="2 3" key="1">
    <citation type="submission" date="2023-02" db="EMBL/GenBank/DDBJ databases">
        <title>LHISI_Scaffold_Assembly.</title>
        <authorList>
            <person name="Stuart O.P."/>
            <person name="Cleave R."/>
            <person name="Magrath M.J.L."/>
            <person name="Mikheyev A.S."/>
        </authorList>
    </citation>
    <scope>NUCLEOTIDE SEQUENCE [LARGE SCALE GENOMIC DNA]</scope>
    <source>
        <strain evidence="2">Daus_M_001</strain>
        <tissue evidence="2">Leg muscle</tissue>
    </source>
</reference>
<organism evidence="2 3">
    <name type="scientific">Dryococelus australis</name>
    <dbReference type="NCBI Taxonomy" id="614101"/>
    <lineage>
        <taxon>Eukaryota</taxon>
        <taxon>Metazoa</taxon>
        <taxon>Ecdysozoa</taxon>
        <taxon>Arthropoda</taxon>
        <taxon>Hexapoda</taxon>
        <taxon>Insecta</taxon>
        <taxon>Pterygota</taxon>
        <taxon>Neoptera</taxon>
        <taxon>Polyneoptera</taxon>
        <taxon>Phasmatodea</taxon>
        <taxon>Verophasmatodea</taxon>
        <taxon>Anareolatae</taxon>
        <taxon>Phasmatidae</taxon>
        <taxon>Eurycanthinae</taxon>
        <taxon>Dryococelus</taxon>
    </lineage>
</organism>
<feature type="region of interest" description="Disordered" evidence="1">
    <location>
        <begin position="47"/>
        <end position="82"/>
    </location>
</feature>
<evidence type="ECO:0000256" key="1">
    <source>
        <dbReference type="SAM" id="MobiDB-lite"/>
    </source>
</evidence>
<comment type="caution">
    <text evidence="2">The sequence shown here is derived from an EMBL/GenBank/DDBJ whole genome shotgun (WGS) entry which is preliminary data.</text>
</comment>
<sequence>MIPRNSRISSDAYLVVRKKFPSEGPLGKCASSSRMKISSASCKCQLTADPAPSEKTDTQGATERERERERDSENQRETGRTWNVSERQVVTEQLSNAVVGERNVPRESLPASGNVVTFQTNQLALSALLASHQGEPGSIPGRFTLNFCKWESCRTMLMVGGFPRGSPVSPAPSFMRCSFLTSLHPLRLSKPRC</sequence>
<dbReference type="EMBL" id="JARBHB010000005">
    <property type="protein sequence ID" value="KAJ8882326.1"/>
    <property type="molecule type" value="Genomic_DNA"/>
</dbReference>
<accession>A0ABQ9HDG2</accession>
<evidence type="ECO:0000313" key="3">
    <source>
        <dbReference type="Proteomes" id="UP001159363"/>
    </source>
</evidence>
<proteinExistence type="predicted"/>
<gene>
    <name evidence="2" type="ORF">PR048_014128</name>
</gene>
<keyword evidence="3" id="KW-1185">Reference proteome</keyword>